<evidence type="ECO:0000259" key="1">
    <source>
        <dbReference type="PROSITE" id="PS50902"/>
    </source>
</evidence>
<organism evidence="2 3">
    <name type="scientific">Methanobacterium bryantii</name>
    <dbReference type="NCBI Taxonomy" id="2161"/>
    <lineage>
        <taxon>Archaea</taxon>
        <taxon>Methanobacteriati</taxon>
        <taxon>Methanobacteriota</taxon>
        <taxon>Methanomada group</taxon>
        <taxon>Methanobacteria</taxon>
        <taxon>Methanobacteriales</taxon>
        <taxon>Methanobacteriaceae</taxon>
        <taxon>Methanobacterium</taxon>
    </lineage>
</organism>
<gene>
    <name evidence="2" type="ORF">ASJ80_02310</name>
</gene>
<accession>A0A2A2H3H6</accession>
<protein>
    <submittedName>
        <fullName evidence="2">Flavodoxin</fullName>
    </submittedName>
</protein>
<dbReference type="GO" id="GO:0010181">
    <property type="term" value="F:FMN binding"/>
    <property type="evidence" value="ECO:0007669"/>
    <property type="project" value="InterPro"/>
</dbReference>
<dbReference type="InterPro" id="IPR029039">
    <property type="entry name" value="Flavoprotein-like_sf"/>
</dbReference>
<sequence>MKTIILYYSRTKKTARVANTLAKEVSADIVEIEDLKKRSGPLNYINASVDAVRENKTNIKPQTVDLSEYGLVYIGTPVWAGKPAPAIITLIDKCDFQGKDVILFATLGGSGGRNTILRMKEKIEVRGGRMITSFLIKTAGKKTYEIEDEMKKTVEEMDLKIYGA</sequence>
<dbReference type="Proteomes" id="UP000217784">
    <property type="component" value="Unassembled WGS sequence"/>
</dbReference>
<proteinExistence type="predicted"/>
<dbReference type="PANTHER" id="PTHR39201">
    <property type="entry name" value="EXPORTED PROTEIN-RELATED"/>
    <property type="match status" value="1"/>
</dbReference>
<dbReference type="InterPro" id="IPR008254">
    <property type="entry name" value="Flavodoxin/NO_synth"/>
</dbReference>
<dbReference type="EMBL" id="LMVM01000033">
    <property type="protein sequence ID" value="PAV03874.1"/>
    <property type="molecule type" value="Genomic_DNA"/>
</dbReference>
<evidence type="ECO:0000313" key="2">
    <source>
        <dbReference type="EMBL" id="PAV03874.1"/>
    </source>
</evidence>
<dbReference type="RefSeq" id="WP_069584158.1">
    <property type="nucleotide sequence ID" value="NZ_LMVM01000033.1"/>
</dbReference>
<name>A0A2A2H3H6_METBR</name>
<dbReference type="Pfam" id="PF12682">
    <property type="entry name" value="Flavodoxin_4"/>
    <property type="match status" value="1"/>
</dbReference>
<dbReference type="AlphaFoldDB" id="A0A2A2H3H6"/>
<dbReference type="OrthoDB" id="73155at2157"/>
<reference evidence="2 3" key="1">
    <citation type="journal article" date="2017" name="BMC Genomics">
        <title>Genomic analysis of methanogenic archaea reveals a shift towards energy conservation.</title>
        <authorList>
            <person name="Gilmore S.P."/>
            <person name="Henske J.K."/>
            <person name="Sexton J.A."/>
            <person name="Solomon K.V."/>
            <person name="Seppala S."/>
            <person name="Yoo J.I."/>
            <person name="Huyett L.M."/>
            <person name="Pressman A."/>
            <person name="Cogan J.Z."/>
            <person name="Kivenson V."/>
            <person name="Peng X."/>
            <person name="Tan Y."/>
            <person name="Valentine D.L."/>
            <person name="O'Malley M.A."/>
        </authorList>
    </citation>
    <scope>NUCLEOTIDE SEQUENCE [LARGE SCALE GENOMIC DNA]</scope>
    <source>
        <strain evidence="2 3">M.o.H.</strain>
    </source>
</reference>
<dbReference type="PROSITE" id="PS50902">
    <property type="entry name" value="FLAVODOXIN_LIKE"/>
    <property type="match status" value="1"/>
</dbReference>
<dbReference type="PANTHER" id="PTHR39201:SF1">
    <property type="entry name" value="FLAVODOXIN-LIKE DOMAIN-CONTAINING PROTEIN"/>
    <property type="match status" value="1"/>
</dbReference>
<comment type="caution">
    <text evidence="2">The sequence shown here is derived from an EMBL/GenBank/DDBJ whole genome shotgun (WGS) entry which is preliminary data.</text>
</comment>
<dbReference type="Gene3D" id="3.40.50.360">
    <property type="match status" value="1"/>
</dbReference>
<keyword evidence="3" id="KW-1185">Reference proteome</keyword>
<evidence type="ECO:0000313" key="3">
    <source>
        <dbReference type="Proteomes" id="UP000217784"/>
    </source>
</evidence>
<dbReference type="SUPFAM" id="SSF52218">
    <property type="entry name" value="Flavoproteins"/>
    <property type="match status" value="1"/>
</dbReference>
<feature type="domain" description="Flavodoxin-like" evidence="1">
    <location>
        <begin position="3"/>
        <end position="158"/>
    </location>
</feature>